<protein>
    <submittedName>
        <fullName evidence="4">Transposase</fullName>
    </submittedName>
</protein>
<dbReference type="Proteomes" id="UP000887540">
    <property type="component" value="Unplaced"/>
</dbReference>
<feature type="domain" description="Mos1 transposase HTH" evidence="2">
    <location>
        <begin position="11"/>
        <end position="41"/>
    </location>
</feature>
<sequence length="160" mass="18265">MTENNAISRRDAAEEINEVYGQGTIGDWACGKWLKRFRDGEKDVDDLENRPRSGRPSNFDDDELRRLIEEDPKRTTRELAAILQKDNATVWRHLQAIGMTNKFGVWVPHCLSDLNKGTRFVAASGNLDLFCCISSAYRIVLVIKPKQDMTGMIFYSSNNH</sequence>
<dbReference type="GO" id="GO:0000014">
    <property type="term" value="F:single-stranded DNA endodeoxyribonuclease activity"/>
    <property type="evidence" value="ECO:0007669"/>
    <property type="project" value="TreeGrafter"/>
</dbReference>
<dbReference type="GO" id="GO:0000793">
    <property type="term" value="C:condensed chromosome"/>
    <property type="evidence" value="ECO:0007669"/>
    <property type="project" value="TreeGrafter"/>
</dbReference>
<dbReference type="GO" id="GO:0035861">
    <property type="term" value="C:site of double-strand break"/>
    <property type="evidence" value="ECO:0007669"/>
    <property type="project" value="TreeGrafter"/>
</dbReference>
<dbReference type="Pfam" id="PF17906">
    <property type="entry name" value="HTH_48"/>
    <property type="match status" value="1"/>
</dbReference>
<reference evidence="4" key="1">
    <citation type="submission" date="2022-11" db="UniProtKB">
        <authorList>
            <consortium name="WormBaseParasite"/>
        </authorList>
    </citation>
    <scope>IDENTIFICATION</scope>
</reference>
<dbReference type="GO" id="GO:0003697">
    <property type="term" value="F:single-stranded DNA binding"/>
    <property type="evidence" value="ECO:0007669"/>
    <property type="project" value="TreeGrafter"/>
</dbReference>
<dbReference type="GO" id="GO:0000729">
    <property type="term" value="P:DNA double-strand break processing"/>
    <property type="evidence" value="ECO:0007669"/>
    <property type="project" value="TreeGrafter"/>
</dbReference>
<evidence type="ECO:0000313" key="4">
    <source>
        <dbReference type="WBParaSite" id="ACRNAN_scaffold13020.g16973.t1"/>
    </source>
</evidence>
<dbReference type="GO" id="GO:0031297">
    <property type="term" value="P:replication fork processing"/>
    <property type="evidence" value="ECO:0007669"/>
    <property type="project" value="TreeGrafter"/>
</dbReference>
<dbReference type="GO" id="GO:0006303">
    <property type="term" value="P:double-strand break repair via nonhomologous end joining"/>
    <property type="evidence" value="ECO:0007669"/>
    <property type="project" value="TreeGrafter"/>
</dbReference>
<evidence type="ECO:0000256" key="1">
    <source>
        <dbReference type="SAM" id="MobiDB-lite"/>
    </source>
</evidence>
<dbReference type="InterPro" id="IPR036388">
    <property type="entry name" value="WH-like_DNA-bd_sf"/>
</dbReference>
<dbReference type="PANTHER" id="PTHR46060">
    <property type="entry name" value="MARINER MOS1 TRANSPOSASE-LIKE PROTEIN"/>
    <property type="match status" value="1"/>
</dbReference>
<dbReference type="GO" id="GO:0015074">
    <property type="term" value="P:DNA integration"/>
    <property type="evidence" value="ECO:0007669"/>
    <property type="project" value="TreeGrafter"/>
</dbReference>
<dbReference type="GO" id="GO:0046975">
    <property type="term" value="F:histone H3K36 methyltransferase activity"/>
    <property type="evidence" value="ECO:0007669"/>
    <property type="project" value="TreeGrafter"/>
</dbReference>
<accession>A0A914CPH8</accession>
<dbReference type="Gene3D" id="1.10.10.10">
    <property type="entry name" value="Winged helix-like DNA-binding domain superfamily/Winged helix DNA-binding domain"/>
    <property type="match status" value="1"/>
</dbReference>
<dbReference type="GO" id="GO:0044774">
    <property type="term" value="P:mitotic DNA integrity checkpoint signaling"/>
    <property type="evidence" value="ECO:0007669"/>
    <property type="project" value="TreeGrafter"/>
</dbReference>
<evidence type="ECO:0000313" key="3">
    <source>
        <dbReference type="Proteomes" id="UP000887540"/>
    </source>
</evidence>
<dbReference type="InterPro" id="IPR052709">
    <property type="entry name" value="Transposase-MT_Hybrid"/>
</dbReference>
<organism evidence="3 4">
    <name type="scientific">Acrobeloides nanus</name>
    <dbReference type="NCBI Taxonomy" id="290746"/>
    <lineage>
        <taxon>Eukaryota</taxon>
        <taxon>Metazoa</taxon>
        <taxon>Ecdysozoa</taxon>
        <taxon>Nematoda</taxon>
        <taxon>Chromadorea</taxon>
        <taxon>Rhabditida</taxon>
        <taxon>Tylenchina</taxon>
        <taxon>Cephalobomorpha</taxon>
        <taxon>Cephaloboidea</taxon>
        <taxon>Cephalobidae</taxon>
        <taxon>Acrobeloides</taxon>
    </lineage>
</organism>
<dbReference type="GO" id="GO:0005634">
    <property type="term" value="C:nucleus"/>
    <property type="evidence" value="ECO:0007669"/>
    <property type="project" value="TreeGrafter"/>
</dbReference>
<feature type="region of interest" description="Disordered" evidence="1">
    <location>
        <begin position="44"/>
        <end position="65"/>
    </location>
</feature>
<dbReference type="PANTHER" id="PTHR46060:SF2">
    <property type="entry name" value="HISTONE-LYSINE N-METHYLTRANSFERASE SETMAR"/>
    <property type="match status" value="1"/>
</dbReference>
<dbReference type="AlphaFoldDB" id="A0A914CPH8"/>
<keyword evidence="3" id="KW-1185">Reference proteome</keyword>
<evidence type="ECO:0000259" key="2">
    <source>
        <dbReference type="Pfam" id="PF17906"/>
    </source>
</evidence>
<proteinExistence type="predicted"/>
<dbReference type="GO" id="GO:0003690">
    <property type="term" value="F:double-stranded DNA binding"/>
    <property type="evidence" value="ECO:0007669"/>
    <property type="project" value="TreeGrafter"/>
</dbReference>
<dbReference type="GO" id="GO:0042800">
    <property type="term" value="F:histone H3K4 methyltransferase activity"/>
    <property type="evidence" value="ECO:0007669"/>
    <property type="project" value="TreeGrafter"/>
</dbReference>
<dbReference type="WBParaSite" id="ACRNAN_scaffold13020.g16973.t1">
    <property type="protein sequence ID" value="ACRNAN_scaffold13020.g16973.t1"/>
    <property type="gene ID" value="ACRNAN_scaffold13020.g16973"/>
</dbReference>
<name>A0A914CPH8_9BILA</name>
<dbReference type="GO" id="GO:0044547">
    <property type="term" value="F:DNA topoisomerase binding"/>
    <property type="evidence" value="ECO:0007669"/>
    <property type="project" value="TreeGrafter"/>
</dbReference>
<dbReference type="InterPro" id="IPR041426">
    <property type="entry name" value="Mos1_HTH"/>
</dbReference>